<reference evidence="1 2" key="1">
    <citation type="submission" date="2020-01" db="EMBL/GenBank/DDBJ databases">
        <title>Paenibacillus soybeanensis sp. nov. isolated from the nodules of soybean (Glycine max(L.) Merr).</title>
        <authorList>
            <person name="Wang H."/>
        </authorList>
    </citation>
    <scope>NUCLEOTIDE SEQUENCE [LARGE SCALE GENOMIC DNA]</scope>
    <source>
        <strain evidence="1 2">T1</strain>
    </source>
</reference>
<comment type="caution">
    <text evidence="1">The sequence shown here is derived from an EMBL/GenBank/DDBJ whole genome shotgun (WGS) entry which is preliminary data.</text>
</comment>
<dbReference type="EMBL" id="JAAAMV010000006">
    <property type="protein sequence ID" value="NBD24405.1"/>
    <property type="molecule type" value="Genomic_DNA"/>
</dbReference>
<keyword evidence="2" id="KW-1185">Reference proteome</keyword>
<name>A0ABW9XP41_9BACL</name>
<dbReference type="Gene3D" id="3.10.180.10">
    <property type="entry name" value="2,3-Dihydroxybiphenyl 1,2-Dioxygenase, domain 1"/>
    <property type="match status" value="1"/>
</dbReference>
<evidence type="ECO:0008006" key="3">
    <source>
        <dbReference type="Google" id="ProtNLM"/>
    </source>
</evidence>
<dbReference type="RefSeq" id="WP_161743202.1">
    <property type="nucleotide sequence ID" value="NZ_JAAAMV010000006.1"/>
</dbReference>
<proteinExistence type="predicted"/>
<sequence length="120" mass="14132">MNALKLRPFVPSGADYELAQRFFEELGFRKTYADGSLCLFRIGEQEFFLQNFHDQSFQDQFMLELAVEDLDGWWVRMQTMQRSGAYADMRAKEPTVYPWGKREVHLIDPAGVCWHFSEPI</sequence>
<evidence type="ECO:0000313" key="1">
    <source>
        <dbReference type="EMBL" id="NBD24405.1"/>
    </source>
</evidence>
<dbReference type="Proteomes" id="UP000665561">
    <property type="component" value="Unassembled WGS sequence"/>
</dbReference>
<gene>
    <name evidence="1" type="ORF">GT019_11040</name>
</gene>
<protein>
    <recommendedName>
        <fullName evidence="3">Glyoxalase</fullName>
    </recommendedName>
</protein>
<evidence type="ECO:0000313" key="2">
    <source>
        <dbReference type="Proteomes" id="UP000665561"/>
    </source>
</evidence>
<organism evidence="1 2">
    <name type="scientific">Paenibacillus glycinis</name>
    <dbReference type="NCBI Taxonomy" id="2697035"/>
    <lineage>
        <taxon>Bacteria</taxon>
        <taxon>Bacillati</taxon>
        <taxon>Bacillota</taxon>
        <taxon>Bacilli</taxon>
        <taxon>Bacillales</taxon>
        <taxon>Paenibacillaceae</taxon>
        <taxon>Paenibacillus</taxon>
    </lineage>
</organism>
<accession>A0ABW9XP41</accession>
<dbReference type="SUPFAM" id="SSF54593">
    <property type="entry name" value="Glyoxalase/Bleomycin resistance protein/Dihydroxybiphenyl dioxygenase"/>
    <property type="match status" value="1"/>
</dbReference>
<dbReference type="InterPro" id="IPR029068">
    <property type="entry name" value="Glyas_Bleomycin-R_OHBP_Dase"/>
</dbReference>